<dbReference type="GO" id="GO:0005634">
    <property type="term" value="C:nucleus"/>
    <property type="evidence" value="ECO:0007669"/>
    <property type="project" value="UniProtKB-SubCell"/>
</dbReference>
<dbReference type="InterPro" id="IPR027806">
    <property type="entry name" value="HARBI1_dom"/>
</dbReference>
<evidence type="ECO:0000256" key="2">
    <source>
        <dbReference type="ARBA" id="ARBA00004123"/>
    </source>
</evidence>
<dbReference type="AlphaFoldDB" id="A0A8R2M4G1"/>
<keyword evidence="5" id="KW-0479">Metal-binding</keyword>
<evidence type="ECO:0000256" key="4">
    <source>
        <dbReference type="ARBA" id="ARBA00022722"/>
    </source>
</evidence>
<dbReference type="GeneID" id="101740013"/>
<keyword evidence="7" id="KW-0539">Nucleus</keyword>
<dbReference type="RefSeq" id="XP_012547514.2">
    <property type="nucleotide sequence ID" value="XM_012692060.4"/>
</dbReference>
<dbReference type="EnsemblMetazoa" id="XM_012692060.3">
    <property type="protein sequence ID" value="XP_012547514.2"/>
    <property type="gene ID" value="LOC101740013"/>
</dbReference>
<evidence type="ECO:0000259" key="8">
    <source>
        <dbReference type="Pfam" id="PF13359"/>
    </source>
</evidence>
<proteinExistence type="inferred from homology"/>
<evidence type="ECO:0000256" key="6">
    <source>
        <dbReference type="ARBA" id="ARBA00022801"/>
    </source>
</evidence>
<dbReference type="GO" id="GO:0004518">
    <property type="term" value="F:nuclease activity"/>
    <property type="evidence" value="ECO:0007669"/>
    <property type="project" value="UniProtKB-KW"/>
</dbReference>
<accession>A0A8R2M4G1</accession>
<reference evidence="10" key="1">
    <citation type="journal article" date="2008" name="Insect Biochem. Mol. Biol.">
        <title>The genome of a lepidopteran model insect, the silkworm Bombyx mori.</title>
        <authorList>
            <consortium name="International Silkworm Genome Consortium"/>
        </authorList>
    </citation>
    <scope>NUCLEOTIDE SEQUENCE [LARGE SCALE GENOMIC DNA]</scope>
    <source>
        <strain evidence="10">p50T</strain>
    </source>
</reference>
<dbReference type="GO" id="GO:0046872">
    <property type="term" value="F:metal ion binding"/>
    <property type="evidence" value="ECO:0007669"/>
    <property type="project" value="UniProtKB-KW"/>
</dbReference>
<feature type="domain" description="DDE Tnp4" evidence="8">
    <location>
        <begin position="39"/>
        <end position="198"/>
    </location>
</feature>
<evidence type="ECO:0000313" key="10">
    <source>
        <dbReference type="Proteomes" id="UP000005204"/>
    </source>
</evidence>
<name>A0A8R2M4G1_BOMMO</name>
<dbReference type="PANTHER" id="PTHR22930:SF269">
    <property type="entry name" value="NUCLEASE HARBI1-LIKE PROTEIN"/>
    <property type="match status" value="1"/>
</dbReference>
<protein>
    <recommendedName>
        <fullName evidence="8">DDE Tnp4 domain-containing protein</fullName>
    </recommendedName>
</protein>
<keyword evidence="4" id="KW-0540">Nuclease</keyword>
<dbReference type="RefSeq" id="XP_062529565.1">
    <property type="nucleotide sequence ID" value="XM_062673581.1"/>
</dbReference>
<evidence type="ECO:0000256" key="1">
    <source>
        <dbReference type="ARBA" id="ARBA00001968"/>
    </source>
</evidence>
<keyword evidence="10" id="KW-1185">Reference proteome</keyword>
<dbReference type="EnsemblMetazoa" id="XM_038017385.1">
    <property type="protein sequence ID" value="XP_037873313.1"/>
    <property type="gene ID" value="LOC101740013"/>
</dbReference>
<reference evidence="9" key="2">
    <citation type="submission" date="2022-06" db="UniProtKB">
        <authorList>
            <consortium name="EnsemblMetazoa"/>
        </authorList>
    </citation>
    <scope>IDENTIFICATION</scope>
    <source>
        <strain evidence="9">p50T (Dazao)</strain>
    </source>
</reference>
<dbReference type="Pfam" id="PF13359">
    <property type="entry name" value="DDE_Tnp_4"/>
    <property type="match status" value="1"/>
</dbReference>
<comment type="subcellular location">
    <subcellularLocation>
        <location evidence="2">Nucleus</location>
    </subcellularLocation>
</comment>
<dbReference type="InterPro" id="IPR045249">
    <property type="entry name" value="HARBI1-like"/>
</dbReference>
<dbReference type="PANTHER" id="PTHR22930">
    <property type="match status" value="1"/>
</dbReference>
<keyword evidence="6" id="KW-0378">Hydrolase</keyword>
<evidence type="ECO:0000256" key="3">
    <source>
        <dbReference type="ARBA" id="ARBA00006958"/>
    </source>
</evidence>
<evidence type="ECO:0000256" key="7">
    <source>
        <dbReference type="ARBA" id="ARBA00023242"/>
    </source>
</evidence>
<comment type="similarity">
    <text evidence="3">Belongs to the HARBI1 family.</text>
</comment>
<dbReference type="RefSeq" id="XP_062529566.1">
    <property type="nucleotide sequence ID" value="XM_062673582.1"/>
</dbReference>
<comment type="cofactor">
    <cofactor evidence="1">
        <name>a divalent metal cation</name>
        <dbReference type="ChEBI" id="CHEBI:60240"/>
    </cofactor>
</comment>
<dbReference type="GO" id="GO:0016787">
    <property type="term" value="F:hydrolase activity"/>
    <property type="evidence" value="ECO:0007669"/>
    <property type="project" value="UniProtKB-KW"/>
</dbReference>
<dbReference type="KEGG" id="bmor:101740013"/>
<dbReference type="Proteomes" id="UP000005204">
    <property type="component" value="Unassembled WGS sequence"/>
</dbReference>
<evidence type="ECO:0000313" key="9">
    <source>
        <dbReference type="EnsemblMetazoa" id="XP_037873313.1"/>
    </source>
</evidence>
<evidence type="ECO:0000256" key="5">
    <source>
        <dbReference type="ARBA" id="ARBA00022723"/>
    </source>
</evidence>
<sequence>MSSNFMPVPREADWKYKEQLFRRQWNFPNCIGALNGKNVEAPPNGGSLYFSYKKTFTIVLLALVDVDYHFSVIDIGVFGKNSDSQILNNSNIGKASIDRQLNLLGYPLIPGTDLVLPRSIVVDKAFPLTRHLMRPYPANQLTNDEDKKVFNYRLSRARRVSENAFGLLVKKLRVYESRFSLLPKYVNGIIVATCCLHNLLRKDLCYWSEEEAQRNVVTEAITDFPYIGGHAALDAMCDRDQFIDTSYLQLVPLSSSRGLLEEVFEETNLLTLYYYLVMFLLLLSFAMTCPPSSNEACGVY</sequence>
<organism evidence="9 10">
    <name type="scientific">Bombyx mori</name>
    <name type="common">Silk moth</name>
    <dbReference type="NCBI Taxonomy" id="7091"/>
    <lineage>
        <taxon>Eukaryota</taxon>
        <taxon>Metazoa</taxon>
        <taxon>Ecdysozoa</taxon>
        <taxon>Arthropoda</taxon>
        <taxon>Hexapoda</taxon>
        <taxon>Insecta</taxon>
        <taxon>Pterygota</taxon>
        <taxon>Neoptera</taxon>
        <taxon>Endopterygota</taxon>
        <taxon>Lepidoptera</taxon>
        <taxon>Glossata</taxon>
        <taxon>Ditrysia</taxon>
        <taxon>Bombycoidea</taxon>
        <taxon>Bombycidae</taxon>
        <taxon>Bombycinae</taxon>
        <taxon>Bombyx</taxon>
    </lineage>
</organism>